<comment type="caution">
    <text evidence="3">The sequence shown here is derived from an EMBL/GenBank/DDBJ whole genome shotgun (WGS) entry which is preliminary data.</text>
</comment>
<evidence type="ECO:0000313" key="3">
    <source>
        <dbReference type="EMBL" id="SDF29958.1"/>
    </source>
</evidence>
<feature type="domain" description="CD-NTase-associated protein 15" evidence="2">
    <location>
        <begin position="83"/>
        <end position="197"/>
    </location>
</feature>
<proteinExistence type="predicted"/>
<feature type="transmembrane region" description="Helical" evidence="1">
    <location>
        <begin position="12"/>
        <end position="31"/>
    </location>
</feature>
<keyword evidence="4" id="KW-1185">Reference proteome</keyword>
<keyword evidence="1" id="KW-0472">Membrane</keyword>
<evidence type="ECO:0000313" key="4">
    <source>
        <dbReference type="Proteomes" id="UP000199259"/>
    </source>
</evidence>
<evidence type="ECO:0000259" key="2">
    <source>
        <dbReference type="Pfam" id="PF18153"/>
    </source>
</evidence>
<gene>
    <name evidence="3" type="ORF">SAMN04488589_0272</name>
</gene>
<organism evidence="3 4">
    <name type="scientific">Methanolobus vulcani</name>
    <dbReference type="NCBI Taxonomy" id="38026"/>
    <lineage>
        <taxon>Archaea</taxon>
        <taxon>Methanobacteriati</taxon>
        <taxon>Methanobacteriota</taxon>
        <taxon>Stenosarchaea group</taxon>
        <taxon>Methanomicrobia</taxon>
        <taxon>Methanosarcinales</taxon>
        <taxon>Methanosarcinaceae</taxon>
        <taxon>Methanolobus</taxon>
    </lineage>
</organism>
<keyword evidence="1" id="KW-1133">Transmembrane helix</keyword>
<reference evidence="3 4" key="1">
    <citation type="submission" date="2016-10" db="EMBL/GenBank/DDBJ databases">
        <authorList>
            <person name="Varghese N."/>
            <person name="Submissions S."/>
        </authorList>
    </citation>
    <scope>NUCLEOTIDE SEQUENCE [LARGE SCALE GENOMIC DNA]</scope>
    <source>
        <strain evidence="3 4">PL 12/M</strain>
    </source>
</reference>
<accession>A0A7Z7FDA6</accession>
<protein>
    <recommendedName>
        <fullName evidence="2">CD-NTase-associated protein 15 domain-containing protein</fullName>
    </recommendedName>
</protein>
<dbReference type="EMBL" id="FNCA01000001">
    <property type="protein sequence ID" value="SDF29958.1"/>
    <property type="molecule type" value="Genomic_DNA"/>
</dbReference>
<keyword evidence="1" id="KW-0812">Transmembrane</keyword>
<name>A0A7Z7FDA6_9EURY</name>
<dbReference type="Proteomes" id="UP000199259">
    <property type="component" value="Unassembled WGS sequence"/>
</dbReference>
<sequence>MHSYSIDEKRIKILSSIGSLAFIASLIILKIFNPIVDNINALPYINHVPYIPQLATFGFLYMLFFYLLDRVLWKISLKGFRLSKVPDLNGKWKGHIITSHNSRYKIDITVDIQQTWSSISIILKTNTSKSKSEVASISLSESRLVYQYVNEPSSNSAETMHKHYGITFLDFEEINTLKGSYFTCRDRQTHGDIFLKRSKS</sequence>
<feature type="transmembrane region" description="Helical" evidence="1">
    <location>
        <begin position="51"/>
        <end position="68"/>
    </location>
</feature>
<dbReference type="AlphaFoldDB" id="A0A7Z7FDA6"/>
<dbReference type="InterPro" id="IPR041208">
    <property type="entry name" value="Cap15"/>
</dbReference>
<dbReference type="Pfam" id="PF18153">
    <property type="entry name" value="Cap15_CD_rec"/>
    <property type="match status" value="1"/>
</dbReference>
<evidence type="ECO:0000256" key="1">
    <source>
        <dbReference type="SAM" id="Phobius"/>
    </source>
</evidence>